<keyword evidence="8" id="KW-0324">Glycolysis</keyword>
<organism evidence="11 12">
    <name type="scientific">Cylicostephanus goldi</name>
    <name type="common">Nematode worm</name>
    <dbReference type="NCBI Taxonomy" id="71465"/>
    <lineage>
        <taxon>Eukaryota</taxon>
        <taxon>Metazoa</taxon>
        <taxon>Ecdysozoa</taxon>
        <taxon>Nematoda</taxon>
        <taxon>Chromadorea</taxon>
        <taxon>Rhabditida</taxon>
        <taxon>Rhabditina</taxon>
        <taxon>Rhabditomorpha</taxon>
        <taxon>Strongyloidea</taxon>
        <taxon>Strongylidae</taxon>
        <taxon>Cylicostephanus</taxon>
    </lineage>
</organism>
<dbReference type="PANTHER" id="PTHR13697:SF8">
    <property type="entry name" value="ATP-DEPENDENT 6-PHOSPHOFRUCTOKINASE 2"/>
    <property type="match status" value="1"/>
</dbReference>
<comment type="cofactor">
    <cofactor evidence="1">
        <name>Mg(2+)</name>
        <dbReference type="ChEBI" id="CHEBI:18420"/>
    </cofactor>
</comment>
<dbReference type="GO" id="GO:0061621">
    <property type="term" value="P:canonical glycolysis"/>
    <property type="evidence" value="ECO:0007669"/>
    <property type="project" value="TreeGrafter"/>
</dbReference>
<dbReference type="Pfam" id="PF00365">
    <property type="entry name" value="PFK"/>
    <property type="match status" value="1"/>
</dbReference>
<evidence type="ECO:0000256" key="9">
    <source>
        <dbReference type="ARBA" id="ARBA00048070"/>
    </source>
</evidence>
<gene>
    <name evidence="11" type="ORF">CGOC_LOCUS5319</name>
</gene>
<dbReference type="OrthoDB" id="537915at2759"/>
<accession>A0A3P6T3A6</accession>
<comment type="pathway">
    <text evidence="2">Carbohydrate degradation; glycolysis; D-glyceraldehyde 3-phosphate and glycerone phosphate from D-glucose: step 3/4.</text>
</comment>
<evidence type="ECO:0000259" key="10">
    <source>
        <dbReference type="Pfam" id="PF00365"/>
    </source>
</evidence>
<dbReference type="GO" id="GO:0042802">
    <property type="term" value="F:identical protein binding"/>
    <property type="evidence" value="ECO:0007669"/>
    <property type="project" value="TreeGrafter"/>
</dbReference>
<dbReference type="UniPathway" id="UPA00109">
    <property type="reaction ID" value="UER00182"/>
</dbReference>
<dbReference type="PRINTS" id="PR00476">
    <property type="entry name" value="PHFRCTKINASE"/>
</dbReference>
<keyword evidence="5" id="KW-0479">Metal-binding</keyword>
<reference evidence="11 12" key="1">
    <citation type="submission" date="2018-11" db="EMBL/GenBank/DDBJ databases">
        <authorList>
            <consortium name="Pathogen Informatics"/>
        </authorList>
    </citation>
    <scope>NUCLEOTIDE SEQUENCE [LARGE SCALE GENOMIC DNA]</scope>
</reference>
<name>A0A3P6T3A6_CYLGO</name>
<dbReference type="Proteomes" id="UP000271889">
    <property type="component" value="Unassembled WGS sequence"/>
</dbReference>
<dbReference type="GO" id="GO:0005524">
    <property type="term" value="F:ATP binding"/>
    <property type="evidence" value="ECO:0007669"/>
    <property type="project" value="TreeGrafter"/>
</dbReference>
<proteinExistence type="predicted"/>
<dbReference type="GO" id="GO:0030388">
    <property type="term" value="P:fructose 1,6-bisphosphate metabolic process"/>
    <property type="evidence" value="ECO:0007669"/>
    <property type="project" value="TreeGrafter"/>
</dbReference>
<dbReference type="GO" id="GO:0005945">
    <property type="term" value="C:6-phosphofructokinase complex"/>
    <property type="evidence" value="ECO:0007669"/>
    <property type="project" value="TreeGrafter"/>
</dbReference>
<dbReference type="GO" id="GO:0048029">
    <property type="term" value="F:monosaccharide binding"/>
    <property type="evidence" value="ECO:0007669"/>
    <property type="project" value="TreeGrafter"/>
</dbReference>
<evidence type="ECO:0000256" key="8">
    <source>
        <dbReference type="ARBA" id="ARBA00023152"/>
    </source>
</evidence>
<keyword evidence="3" id="KW-0963">Cytoplasm</keyword>
<dbReference type="GO" id="GO:0003872">
    <property type="term" value="F:6-phosphofructokinase activity"/>
    <property type="evidence" value="ECO:0007669"/>
    <property type="project" value="UniProtKB-EC"/>
</dbReference>
<evidence type="ECO:0000256" key="5">
    <source>
        <dbReference type="ARBA" id="ARBA00022723"/>
    </source>
</evidence>
<evidence type="ECO:0000256" key="3">
    <source>
        <dbReference type="ARBA" id="ARBA00022490"/>
    </source>
</evidence>
<keyword evidence="6" id="KW-0418">Kinase</keyword>
<keyword evidence="12" id="KW-1185">Reference proteome</keyword>
<dbReference type="InterPro" id="IPR035966">
    <property type="entry name" value="PKF_sf"/>
</dbReference>
<feature type="non-terminal residue" evidence="11">
    <location>
        <position position="1"/>
    </location>
</feature>
<keyword evidence="7" id="KW-0460">Magnesium</keyword>
<evidence type="ECO:0000256" key="7">
    <source>
        <dbReference type="ARBA" id="ARBA00022842"/>
    </source>
</evidence>
<dbReference type="GO" id="GO:0046872">
    <property type="term" value="F:metal ion binding"/>
    <property type="evidence" value="ECO:0007669"/>
    <property type="project" value="UniProtKB-KW"/>
</dbReference>
<comment type="catalytic activity">
    <reaction evidence="9">
        <text>beta-D-fructose 6-phosphate + ATP = beta-D-fructose 1,6-bisphosphate + ADP + H(+)</text>
        <dbReference type="Rhea" id="RHEA:16109"/>
        <dbReference type="ChEBI" id="CHEBI:15378"/>
        <dbReference type="ChEBI" id="CHEBI:30616"/>
        <dbReference type="ChEBI" id="CHEBI:32966"/>
        <dbReference type="ChEBI" id="CHEBI:57634"/>
        <dbReference type="ChEBI" id="CHEBI:456216"/>
        <dbReference type="EC" id="2.7.1.11"/>
    </reaction>
</comment>
<evidence type="ECO:0000256" key="1">
    <source>
        <dbReference type="ARBA" id="ARBA00001946"/>
    </source>
</evidence>
<dbReference type="AlphaFoldDB" id="A0A3P6T3A6"/>
<dbReference type="GO" id="GO:0006002">
    <property type="term" value="P:fructose 6-phosphate metabolic process"/>
    <property type="evidence" value="ECO:0007669"/>
    <property type="project" value="InterPro"/>
</dbReference>
<dbReference type="Gene3D" id="3.40.50.450">
    <property type="match status" value="1"/>
</dbReference>
<dbReference type="GO" id="GO:0016208">
    <property type="term" value="F:AMP binding"/>
    <property type="evidence" value="ECO:0007669"/>
    <property type="project" value="TreeGrafter"/>
</dbReference>
<evidence type="ECO:0000256" key="4">
    <source>
        <dbReference type="ARBA" id="ARBA00022679"/>
    </source>
</evidence>
<dbReference type="GO" id="GO:0070095">
    <property type="term" value="F:fructose-6-phosphate binding"/>
    <property type="evidence" value="ECO:0007669"/>
    <property type="project" value="TreeGrafter"/>
</dbReference>
<evidence type="ECO:0000313" key="12">
    <source>
        <dbReference type="Proteomes" id="UP000271889"/>
    </source>
</evidence>
<dbReference type="InterPro" id="IPR022953">
    <property type="entry name" value="ATP_PFK"/>
</dbReference>
<protein>
    <recommendedName>
        <fullName evidence="10">Phosphofructokinase domain-containing protein</fullName>
    </recommendedName>
</protein>
<dbReference type="PANTHER" id="PTHR13697">
    <property type="entry name" value="PHOSPHOFRUCTOKINASE"/>
    <property type="match status" value="1"/>
</dbReference>
<evidence type="ECO:0000313" key="11">
    <source>
        <dbReference type="EMBL" id="VDK61514.1"/>
    </source>
</evidence>
<feature type="domain" description="Phosphofructokinase" evidence="10">
    <location>
        <begin position="4"/>
        <end position="151"/>
    </location>
</feature>
<dbReference type="SUPFAM" id="SSF53784">
    <property type="entry name" value="Phosphofructokinase"/>
    <property type="match status" value="1"/>
</dbReference>
<evidence type="ECO:0000256" key="6">
    <source>
        <dbReference type="ARBA" id="ARBA00022777"/>
    </source>
</evidence>
<evidence type="ECO:0000256" key="2">
    <source>
        <dbReference type="ARBA" id="ARBA00004679"/>
    </source>
</evidence>
<dbReference type="InterPro" id="IPR000023">
    <property type="entry name" value="Phosphofructokinase_dom"/>
</dbReference>
<dbReference type="EMBL" id="UYRV01015981">
    <property type="protein sequence ID" value="VDK61514.1"/>
    <property type="molecule type" value="Genomic_DNA"/>
</dbReference>
<keyword evidence="4" id="KW-0808">Transferase</keyword>
<sequence>AAITLHTHGIYYLICIGGDGALTGIGIFRDEWESLTAELLKEGKITKDQAEKGKSLYVVGIAGTIDNDFIGTDRTIGFDSAMARVVECVDGLTSTADSLQRTFVVEVMSKECGAIAITSAIALEADFVFIPEVPPTQDWPEVLCGHLRKKRKVVTFHFTNKWS</sequence>